<dbReference type="InterPro" id="IPR036249">
    <property type="entry name" value="Thioredoxin-like_sf"/>
</dbReference>
<dbReference type="Gene3D" id="3.40.30.10">
    <property type="entry name" value="Glutaredoxin"/>
    <property type="match status" value="1"/>
</dbReference>
<reference evidence="2" key="1">
    <citation type="journal article" date="2015" name="Nature">
        <title>Complex archaea that bridge the gap between prokaryotes and eukaryotes.</title>
        <authorList>
            <person name="Spang A."/>
            <person name="Saw J.H."/>
            <person name="Jorgensen S.L."/>
            <person name="Zaremba-Niedzwiedzka K."/>
            <person name="Martijn J."/>
            <person name="Lind A.E."/>
            <person name="van Eijk R."/>
            <person name="Schleper C."/>
            <person name="Guy L."/>
            <person name="Ettema T.J."/>
        </authorList>
    </citation>
    <scope>NUCLEOTIDE SEQUENCE</scope>
</reference>
<dbReference type="GO" id="GO:0016491">
    <property type="term" value="F:oxidoreductase activity"/>
    <property type="evidence" value="ECO:0007669"/>
    <property type="project" value="InterPro"/>
</dbReference>
<gene>
    <name evidence="2" type="ORF">LCGC14_0660610</name>
</gene>
<dbReference type="InterPro" id="IPR001853">
    <property type="entry name" value="DSBA-like_thioredoxin_dom"/>
</dbReference>
<dbReference type="CDD" id="cd03024">
    <property type="entry name" value="DsbA_FrnE"/>
    <property type="match status" value="1"/>
</dbReference>
<dbReference type="AlphaFoldDB" id="A0A0F9RDQ4"/>
<sequence>MSHKKLNVIVYSDYICPFCYIGYHRIEKLKEQFDLEVEWRPFELHPETPKEGFRMDGKSFPREYLEMVLANVKRLADEDGLEIKFSGKLPNSQLALYIAEFMKKKGKFDEFHKLVFEKYWKEGKDIGDRSLLLDLAESIGVDKNEILDYIKSDEPANLLKEASLELGRYGINGVPTFLIGGRFIVGAQPYEVFEDVIRKVSSVDVATAKS</sequence>
<dbReference type="SUPFAM" id="SSF52833">
    <property type="entry name" value="Thioredoxin-like"/>
    <property type="match status" value="1"/>
</dbReference>
<evidence type="ECO:0000313" key="2">
    <source>
        <dbReference type="EMBL" id="KKN47672.1"/>
    </source>
</evidence>
<dbReference type="EMBL" id="LAZR01001262">
    <property type="protein sequence ID" value="KKN47672.1"/>
    <property type="molecule type" value="Genomic_DNA"/>
</dbReference>
<dbReference type="Pfam" id="PF01323">
    <property type="entry name" value="DSBA"/>
    <property type="match status" value="1"/>
</dbReference>
<feature type="domain" description="DSBA-like thioredoxin" evidence="1">
    <location>
        <begin position="8"/>
        <end position="197"/>
    </location>
</feature>
<protein>
    <recommendedName>
        <fullName evidence="1">DSBA-like thioredoxin domain-containing protein</fullName>
    </recommendedName>
</protein>
<comment type="caution">
    <text evidence="2">The sequence shown here is derived from an EMBL/GenBank/DDBJ whole genome shotgun (WGS) entry which is preliminary data.</text>
</comment>
<name>A0A0F9RDQ4_9ZZZZ</name>
<accession>A0A0F9RDQ4</accession>
<organism evidence="2">
    <name type="scientific">marine sediment metagenome</name>
    <dbReference type="NCBI Taxonomy" id="412755"/>
    <lineage>
        <taxon>unclassified sequences</taxon>
        <taxon>metagenomes</taxon>
        <taxon>ecological metagenomes</taxon>
    </lineage>
</organism>
<proteinExistence type="predicted"/>
<evidence type="ECO:0000259" key="1">
    <source>
        <dbReference type="Pfam" id="PF01323"/>
    </source>
</evidence>
<dbReference type="PANTHER" id="PTHR13887">
    <property type="entry name" value="GLUTATHIONE S-TRANSFERASE KAPPA"/>
    <property type="match status" value="1"/>
</dbReference>
<dbReference type="PANTHER" id="PTHR13887:SF41">
    <property type="entry name" value="THIOREDOXIN SUPERFAMILY PROTEIN"/>
    <property type="match status" value="1"/>
</dbReference>